<dbReference type="Gene3D" id="1.20.120.20">
    <property type="entry name" value="Apolipoprotein"/>
    <property type="match status" value="1"/>
</dbReference>
<feature type="signal peptide" evidence="1">
    <location>
        <begin position="1"/>
        <end position="22"/>
    </location>
</feature>
<proteinExistence type="predicted"/>
<sequence>MSKKIGLWAGVVAGLGAVAAYAASTEKQRQQLKDKGLDLYQGAQKHGKAYAQKASDKLNTLADKSKDQMSAQEGKVSSKWQEVSAKVSPYLGKAKDKVSPYLHRAHHKIDDLHNDLHDKLDNDDIELSSKDLHLDDKQDDKK</sequence>
<dbReference type="RefSeq" id="WP_349642202.1">
    <property type="nucleotide sequence ID" value="NZ_CAWVOH010000002.1"/>
</dbReference>
<evidence type="ECO:0000313" key="2">
    <source>
        <dbReference type="EMBL" id="CAK8054659.1"/>
    </source>
</evidence>
<dbReference type="EMBL" id="CAWVOH010000002">
    <property type="protein sequence ID" value="CAK8054659.1"/>
    <property type="molecule type" value="Genomic_DNA"/>
</dbReference>
<evidence type="ECO:0000313" key="3">
    <source>
        <dbReference type="Proteomes" id="UP001314241"/>
    </source>
</evidence>
<keyword evidence="3" id="KW-1185">Reference proteome</keyword>
<gene>
    <name evidence="2" type="ORF">R54876_GBNLAHCA_01233</name>
</gene>
<evidence type="ECO:0000256" key="1">
    <source>
        <dbReference type="SAM" id="SignalP"/>
    </source>
</evidence>
<keyword evidence="1" id="KW-0732">Signal</keyword>
<dbReference type="SUPFAM" id="SSF58113">
    <property type="entry name" value="Apolipoprotein A-I"/>
    <property type="match status" value="1"/>
</dbReference>
<reference evidence="2 3" key="1">
    <citation type="submission" date="2024-01" db="EMBL/GenBank/DDBJ databases">
        <authorList>
            <person name="Botero Cardona J."/>
        </authorList>
    </citation>
    <scope>NUCLEOTIDE SEQUENCE [LARGE SCALE GENOMIC DNA]</scope>
    <source>
        <strain evidence="2 3">LMG 33000</strain>
    </source>
</reference>
<accession>A0ABM9N653</accession>
<evidence type="ECO:0008006" key="4">
    <source>
        <dbReference type="Google" id="ProtNLM"/>
    </source>
</evidence>
<protein>
    <recommendedName>
        <fullName evidence="4">YtxH domain-containing protein</fullName>
    </recommendedName>
</protein>
<organism evidence="2 3">
    <name type="scientific">Eupransor demetentiae</name>
    <dbReference type="NCBI Taxonomy" id="3109584"/>
    <lineage>
        <taxon>Bacteria</taxon>
        <taxon>Bacillati</taxon>
        <taxon>Bacillota</taxon>
        <taxon>Bacilli</taxon>
        <taxon>Lactobacillales</taxon>
        <taxon>Lactobacillaceae</taxon>
        <taxon>Eupransor</taxon>
    </lineage>
</organism>
<dbReference type="Proteomes" id="UP001314241">
    <property type="component" value="Unassembled WGS sequence"/>
</dbReference>
<comment type="caution">
    <text evidence="2">The sequence shown here is derived from an EMBL/GenBank/DDBJ whole genome shotgun (WGS) entry which is preliminary data.</text>
</comment>
<feature type="chain" id="PRO_5047317293" description="YtxH domain-containing protein" evidence="1">
    <location>
        <begin position="23"/>
        <end position="142"/>
    </location>
</feature>
<name>A0ABM9N653_9LACO</name>